<dbReference type="FunFam" id="3.10.20.370:FF:000001">
    <property type="entry name" value="Retrovirus-related Pol polyprotein from transposon 17.6-like protein"/>
    <property type="match status" value="1"/>
</dbReference>
<evidence type="ECO:0000259" key="2">
    <source>
        <dbReference type="PROSITE" id="PS50994"/>
    </source>
</evidence>
<reference evidence="3" key="1">
    <citation type="journal article" date="2017" name="Appl. Environ. Microbiol.">
        <title>Molecular characterization of an Endozoicomonas-like organism causing infection in king scallop Pecten maximus L.</title>
        <authorList>
            <person name="Cano I."/>
            <person name="van Aerle R."/>
            <person name="Ross S."/>
            <person name="Verner-Jeffreys D.W."/>
            <person name="Paley R.K."/>
            <person name="Rimmer G."/>
            <person name="Ryder D."/>
            <person name="Hooper P."/>
            <person name="Stone D."/>
            <person name="Feist S.W."/>
        </authorList>
    </citation>
    <scope>NUCLEOTIDE SEQUENCE</scope>
</reference>
<proteinExistence type="predicted"/>
<dbReference type="InterPro" id="IPR043128">
    <property type="entry name" value="Rev_trsase/Diguanyl_cyclase"/>
</dbReference>
<feature type="domain" description="Integrase catalytic" evidence="2">
    <location>
        <begin position="348"/>
        <end position="506"/>
    </location>
</feature>
<dbReference type="PANTHER" id="PTHR37984:SF15">
    <property type="entry name" value="INTEGRASE CATALYTIC DOMAIN-CONTAINING PROTEIN"/>
    <property type="match status" value="1"/>
</dbReference>
<evidence type="ECO:0000313" key="3">
    <source>
        <dbReference type="EMBL" id="PJE77806.1"/>
    </source>
</evidence>
<dbReference type="EMBL" id="NSIT01000364">
    <property type="protein sequence ID" value="PJE77806.1"/>
    <property type="molecule type" value="Genomic_DNA"/>
</dbReference>
<dbReference type="Pfam" id="PF00665">
    <property type="entry name" value="rve"/>
    <property type="match status" value="1"/>
</dbReference>
<feature type="region of interest" description="Disordered" evidence="1">
    <location>
        <begin position="636"/>
        <end position="676"/>
    </location>
</feature>
<dbReference type="InterPro" id="IPR043502">
    <property type="entry name" value="DNA/RNA_pol_sf"/>
</dbReference>
<dbReference type="Gene3D" id="3.30.420.10">
    <property type="entry name" value="Ribonuclease H-like superfamily/Ribonuclease H"/>
    <property type="match status" value="1"/>
</dbReference>
<dbReference type="SUPFAM" id="SSF53098">
    <property type="entry name" value="Ribonuclease H-like"/>
    <property type="match status" value="1"/>
</dbReference>
<dbReference type="FunFam" id="1.10.340.70:FF:000001">
    <property type="entry name" value="Retrovirus-related Pol polyprotein from transposon gypsy-like Protein"/>
    <property type="match status" value="1"/>
</dbReference>
<dbReference type="InterPro" id="IPR001584">
    <property type="entry name" value="Integrase_cat-core"/>
</dbReference>
<dbReference type="Gene3D" id="1.10.340.70">
    <property type="match status" value="1"/>
</dbReference>
<accession>A0A2H9T3K6</accession>
<dbReference type="InterPro" id="IPR041588">
    <property type="entry name" value="Integrase_H2C2"/>
</dbReference>
<gene>
    <name evidence="3" type="ORF">CI610_03263</name>
</gene>
<feature type="region of interest" description="Disordered" evidence="1">
    <location>
        <begin position="691"/>
        <end position="747"/>
    </location>
</feature>
<organism evidence="3">
    <name type="scientific">invertebrate metagenome</name>
    <dbReference type="NCBI Taxonomy" id="1711999"/>
    <lineage>
        <taxon>unclassified sequences</taxon>
        <taxon>metagenomes</taxon>
        <taxon>organismal metagenomes</taxon>
    </lineage>
</organism>
<dbReference type="SUPFAM" id="SSF56672">
    <property type="entry name" value="DNA/RNA polymerases"/>
    <property type="match status" value="1"/>
</dbReference>
<dbReference type="PROSITE" id="PS50994">
    <property type="entry name" value="INTEGRASE"/>
    <property type="match status" value="1"/>
</dbReference>
<comment type="caution">
    <text evidence="3">The sequence shown here is derived from an EMBL/GenBank/DDBJ whole genome shotgun (WGS) entry which is preliminary data.</text>
</comment>
<dbReference type="CDD" id="cd09274">
    <property type="entry name" value="RNase_HI_RT_Ty3"/>
    <property type="match status" value="1"/>
</dbReference>
<dbReference type="AlphaFoldDB" id="A0A2H9T3K6"/>
<dbReference type="Gene3D" id="3.10.20.370">
    <property type="match status" value="1"/>
</dbReference>
<evidence type="ECO:0000256" key="1">
    <source>
        <dbReference type="SAM" id="MobiDB-lite"/>
    </source>
</evidence>
<dbReference type="PANTHER" id="PTHR37984">
    <property type="entry name" value="PROTEIN CBG26694"/>
    <property type="match status" value="1"/>
</dbReference>
<name>A0A2H9T3K6_9ZZZZ</name>
<sequence length="808" mass="90991">MKLEVRQWVWGEEQENAFEYLKKCLTKPPVLGYPDFEKPFCLHTDASLLGLGAVLYQEDSGVKKVIAYASRGLSKSEQRYPAHKLEFLALKWAVTDKFKDYLYGQRFTAVTDNNPLTYILSSAKLDATSQRWVAALAAYDFDIIYRPGAHNSDADGMSRHPSLKKPDEQFIPSDVIKALNFQVQAPCVESVSMSADVLQPLTDDPFTTDTKMVAEEQIKDPDLSFWIPWVSEGKKPRKDEIPFSRIHSVLRSNFDKMKLEDGVLYRYRSVDGEERKQLLLPRSQIPTVLSMVHDKMGHLGRDKTLSLLQDRFFWVGMMRDAEEWIKVCRRCVLGKSPTNSCAPLVNISSYQPLEIVCMDFLCLETSKGGYNDVLVITDHFTKYALAIPTKNTTAKTTADAFFHNFVVHYGLPKRIHSDRGPNFESQLLKDLCKVTGVAKSHTTPYHPMGNGLCERFNRTLISMLRTLENDQKKDWKTHISSLVHAYNCTRHETTGQSPYFLMFGRNPRLPVDLAFGLDFGHKEKSMTAYVGDLRQRLKKAYELASANVSKAQSKQKRNYDSKVRGTTIATGDRVLVKVVAFDGRHKLANKWEEEPYIVTGQPNADIPAYIVKKENGEGKVRTLHRNLLLPISYISGLDQPVPMPRGTKPPVTRSKRAAKDEDSDSSSSFSSTSSDEEVLLVAVDHPTDVAADATAGDTSGDQEESEPESEGDGDAQRRDSALDENAVSDQEDSDVSPPPVVTRQSQWTKVKPRWMRGDEFVFSHQTSTREPEWKERARFLGELAASGVFDGKEDSVKTTLLQIVSGTT</sequence>
<dbReference type="InterPro" id="IPR012337">
    <property type="entry name" value="RNaseH-like_sf"/>
</dbReference>
<dbReference type="FunFam" id="3.30.420.10:FF:000269">
    <property type="entry name" value="Uncharacterized protein"/>
    <property type="match status" value="1"/>
</dbReference>
<dbReference type="InterPro" id="IPR041577">
    <property type="entry name" value="RT_RNaseH_2"/>
</dbReference>
<dbReference type="InterPro" id="IPR050951">
    <property type="entry name" value="Retrovirus_Pol_polyprotein"/>
</dbReference>
<dbReference type="GO" id="GO:0015074">
    <property type="term" value="P:DNA integration"/>
    <property type="evidence" value="ECO:0007669"/>
    <property type="project" value="InterPro"/>
</dbReference>
<protein>
    <recommendedName>
        <fullName evidence="2">Integrase catalytic domain-containing protein</fullName>
    </recommendedName>
</protein>
<dbReference type="GO" id="GO:0003676">
    <property type="term" value="F:nucleic acid binding"/>
    <property type="evidence" value="ECO:0007669"/>
    <property type="project" value="InterPro"/>
</dbReference>
<dbReference type="Gene3D" id="3.30.70.270">
    <property type="match status" value="1"/>
</dbReference>
<feature type="compositionally biased region" description="Acidic residues" evidence="1">
    <location>
        <begin position="700"/>
        <end position="713"/>
    </location>
</feature>
<dbReference type="InterPro" id="IPR036397">
    <property type="entry name" value="RNaseH_sf"/>
</dbReference>
<dbReference type="Pfam" id="PF17919">
    <property type="entry name" value="RT_RNaseH_2"/>
    <property type="match status" value="1"/>
</dbReference>
<dbReference type="Pfam" id="PF17921">
    <property type="entry name" value="Integrase_H2C2"/>
    <property type="match status" value="1"/>
</dbReference>